<keyword evidence="8" id="KW-1185">Reference proteome</keyword>
<gene>
    <name evidence="7" type="ORF">TRSC58_02557</name>
</gene>
<dbReference type="OrthoDB" id="258719at2759"/>
<feature type="transmembrane region" description="Helical" evidence="6">
    <location>
        <begin position="57"/>
        <end position="81"/>
    </location>
</feature>
<name>A0A061J4C5_TRYRA</name>
<keyword evidence="3 6" id="KW-0812">Transmembrane</keyword>
<keyword evidence="5 6" id="KW-0472">Membrane</keyword>
<organism evidence="7 8">
    <name type="scientific">Trypanosoma rangeli SC58</name>
    <dbReference type="NCBI Taxonomy" id="429131"/>
    <lineage>
        <taxon>Eukaryota</taxon>
        <taxon>Discoba</taxon>
        <taxon>Euglenozoa</taxon>
        <taxon>Kinetoplastea</taxon>
        <taxon>Metakinetoplastina</taxon>
        <taxon>Trypanosomatida</taxon>
        <taxon>Trypanosomatidae</taxon>
        <taxon>Trypanosoma</taxon>
        <taxon>Herpetosoma</taxon>
    </lineage>
</organism>
<protein>
    <recommendedName>
        <fullName evidence="9">Transmembrane protein 230</fullName>
    </recommendedName>
</protein>
<accession>A0A061J4C5</accession>
<evidence type="ECO:0000313" key="8">
    <source>
        <dbReference type="Proteomes" id="UP000031737"/>
    </source>
</evidence>
<dbReference type="VEuPathDB" id="TriTrypDB:TRSC58_02557"/>
<feature type="transmembrane region" description="Helical" evidence="6">
    <location>
        <begin position="88"/>
        <end position="112"/>
    </location>
</feature>
<comment type="subcellular location">
    <subcellularLocation>
        <location evidence="1">Membrane</location>
        <topology evidence="1">Multi-pass membrane protein</topology>
    </subcellularLocation>
</comment>
<proteinExistence type="inferred from homology"/>
<dbReference type="EMBL" id="AUPL01002557">
    <property type="protein sequence ID" value="ESL09719.1"/>
    <property type="molecule type" value="Genomic_DNA"/>
</dbReference>
<evidence type="ECO:0000256" key="1">
    <source>
        <dbReference type="ARBA" id="ARBA00004141"/>
    </source>
</evidence>
<sequence>MEYTEKQYAPLSTSESGIIGKLGGIQSNFPYHWLDSKHPDKARRRIGDLYWNGWSSFVVGFALSCMGMTLLALGLSCLAFVEDTPRGCALLFVGTVLSLPGMYSLAVLWYYVCGDRNYSYLQLLAV</sequence>
<dbReference type="InterPro" id="IPR008590">
    <property type="entry name" value="TMEM_230/134"/>
</dbReference>
<dbReference type="Proteomes" id="UP000031737">
    <property type="component" value="Unassembled WGS sequence"/>
</dbReference>
<evidence type="ECO:0000256" key="6">
    <source>
        <dbReference type="SAM" id="Phobius"/>
    </source>
</evidence>
<evidence type="ECO:0000256" key="2">
    <source>
        <dbReference type="ARBA" id="ARBA00007743"/>
    </source>
</evidence>
<keyword evidence="4 6" id="KW-1133">Transmembrane helix</keyword>
<evidence type="ECO:0008006" key="9">
    <source>
        <dbReference type="Google" id="ProtNLM"/>
    </source>
</evidence>
<evidence type="ECO:0000256" key="5">
    <source>
        <dbReference type="ARBA" id="ARBA00023136"/>
    </source>
</evidence>
<comment type="similarity">
    <text evidence="2">Belongs to the TMEM134/TMEM230 family.</text>
</comment>
<dbReference type="Pfam" id="PF05915">
    <property type="entry name" value="TMEM_230_134"/>
    <property type="match status" value="1"/>
</dbReference>
<dbReference type="GO" id="GO:0016020">
    <property type="term" value="C:membrane"/>
    <property type="evidence" value="ECO:0007669"/>
    <property type="project" value="UniProtKB-SubCell"/>
</dbReference>
<evidence type="ECO:0000313" key="7">
    <source>
        <dbReference type="EMBL" id="ESL09719.1"/>
    </source>
</evidence>
<reference evidence="7 8" key="1">
    <citation type="submission" date="2013-07" db="EMBL/GenBank/DDBJ databases">
        <authorList>
            <person name="Stoco P.H."/>
            <person name="Wagner G."/>
            <person name="Gerber A."/>
            <person name="Zaha A."/>
            <person name="Thompson C."/>
            <person name="Bartholomeu D.C."/>
            <person name="Luckemeyer D.D."/>
            <person name="Bahia D."/>
            <person name="Loreto E."/>
            <person name="Prestes E.B."/>
            <person name="Lima F.M."/>
            <person name="Rodrigues-Luiz G."/>
            <person name="Vallejo G.A."/>
            <person name="Filho J.F."/>
            <person name="Monteiro K.M."/>
            <person name="Tyler K.M."/>
            <person name="de Almeida L.G."/>
            <person name="Ortiz M.F."/>
            <person name="Siervo M.A."/>
            <person name="de Moraes M.H."/>
            <person name="Cunha O.L."/>
            <person name="Mendonca-Neto R."/>
            <person name="Silva R."/>
            <person name="Teixeira S.M."/>
            <person name="Murta S.M."/>
            <person name="Sincero T.C."/>
            <person name="Mendes T.A."/>
            <person name="Urmenyi T.P."/>
            <person name="Silva V.G."/>
            <person name="da Rocha W.D."/>
            <person name="Andersson B."/>
            <person name="Romanha A.J."/>
            <person name="Steindel M."/>
            <person name="de Vasconcelos A.T."/>
            <person name="Grisard E.C."/>
        </authorList>
    </citation>
    <scope>NUCLEOTIDE SEQUENCE [LARGE SCALE GENOMIC DNA]</scope>
    <source>
        <strain evidence="7 8">SC58</strain>
    </source>
</reference>
<evidence type="ECO:0000256" key="3">
    <source>
        <dbReference type="ARBA" id="ARBA00022692"/>
    </source>
</evidence>
<comment type="caution">
    <text evidence="7">The sequence shown here is derived from an EMBL/GenBank/DDBJ whole genome shotgun (WGS) entry which is preliminary data.</text>
</comment>
<evidence type="ECO:0000256" key="4">
    <source>
        <dbReference type="ARBA" id="ARBA00022989"/>
    </source>
</evidence>
<dbReference type="AlphaFoldDB" id="A0A061J4C5"/>